<keyword evidence="1" id="KW-0472">Membrane</keyword>
<gene>
    <name evidence="2" type="ORF">ACFSX9_10180</name>
</gene>
<sequence length="215" mass="23803">MKCPKCNSEIQTENINIQADIAQCNKCKNIFKISENIEDVIDDNFIVNNKPNGTWYKSDFNKTIIGASTRSPIAFFLVPFMLVWSGGSLGGIYGSQITNGEFNLLLTLAGIPFIIGSIFFWSLALMAIWGKVEVSLDNKGGKVFTGISTIGITKHFLWSDVSSIKEGQANLRYPGGKGVSLVLEGAKRISFGSSLKEERRYYLLRAVKSVMNKNR</sequence>
<evidence type="ECO:0000313" key="2">
    <source>
        <dbReference type="EMBL" id="MFD2909106.1"/>
    </source>
</evidence>
<feature type="transmembrane region" description="Helical" evidence="1">
    <location>
        <begin position="73"/>
        <end position="93"/>
    </location>
</feature>
<keyword evidence="3" id="KW-1185">Reference proteome</keyword>
<name>A0ABW5Z9V8_9FLAO</name>
<keyword evidence="1" id="KW-0812">Transmembrane</keyword>
<evidence type="ECO:0000256" key="1">
    <source>
        <dbReference type="SAM" id="Phobius"/>
    </source>
</evidence>
<accession>A0ABW5Z9V8</accession>
<keyword evidence="1" id="KW-1133">Transmembrane helix</keyword>
<comment type="caution">
    <text evidence="2">The sequence shown here is derived from an EMBL/GenBank/DDBJ whole genome shotgun (WGS) entry which is preliminary data.</text>
</comment>
<dbReference type="RefSeq" id="WP_379807299.1">
    <property type="nucleotide sequence ID" value="NZ_JBHUOL010000018.1"/>
</dbReference>
<feature type="transmembrane region" description="Helical" evidence="1">
    <location>
        <begin position="105"/>
        <end position="129"/>
    </location>
</feature>
<reference evidence="3" key="1">
    <citation type="journal article" date="2019" name="Int. J. Syst. Evol. Microbiol.">
        <title>The Global Catalogue of Microorganisms (GCM) 10K type strain sequencing project: providing services to taxonomists for standard genome sequencing and annotation.</title>
        <authorList>
            <consortium name="The Broad Institute Genomics Platform"/>
            <consortium name="The Broad Institute Genome Sequencing Center for Infectious Disease"/>
            <person name="Wu L."/>
            <person name="Ma J."/>
        </authorList>
    </citation>
    <scope>NUCLEOTIDE SEQUENCE [LARGE SCALE GENOMIC DNA]</scope>
    <source>
        <strain evidence="3">KCTC 52644</strain>
    </source>
</reference>
<organism evidence="2 3">
    <name type="scientific">Flavobacterium ardleyense</name>
    <dbReference type="NCBI Taxonomy" id="2038737"/>
    <lineage>
        <taxon>Bacteria</taxon>
        <taxon>Pseudomonadati</taxon>
        <taxon>Bacteroidota</taxon>
        <taxon>Flavobacteriia</taxon>
        <taxon>Flavobacteriales</taxon>
        <taxon>Flavobacteriaceae</taxon>
        <taxon>Flavobacterium</taxon>
    </lineage>
</organism>
<protein>
    <recommendedName>
        <fullName evidence="4">DUF304 domain-containing protein</fullName>
    </recommendedName>
</protein>
<dbReference type="Proteomes" id="UP001597549">
    <property type="component" value="Unassembled WGS sequence"/>
</dbReference>
<evidence type="ECO:0008006" key="4">
    <source>
        <dbReference type="Google" id="ProtNLM"/>
    </source>
</evidence>
<dbReference type="EMBL" id="JBHUOL010000018">
    <property type="protein sequence ID" value="MFD2909106.1"/>
    <property type="molecule type" value="Genomic_DNA"/>
</dbReference>
<proteinExistence type="predicted"/>
<evidence type="ECO:0000313" key="3">
    <source>
        <dbReference type="Proteomes" id="UP001597549"/>
    </source>
</evidence>